<proteinExistence type="predicted"/>
<dbReference type="Gene3D" id="3.40.220.10">
    <property type="entry name" value="Leucine Aminopeptidase, subunit E, domain 1"/>
    <property type="match status" value="1"/>
</dbReference>
<dbReference type="InterPro" id="IPR019261">
    <property type="entry name" value="PARG_cat_microbial"/>
</dbReference>
<dbReference type="PANTHER" id="PTHR35596:SF1">
    <property type="entry name" value="MICROBIAL-TYPE PARG CATALYTIC DOMAIN-CONTAINING PROTEIN"/>
    <property type="match status" value="1"/>
</dbReference>
<dbReference type="InterPro" id="IPR043472">
    <property type="entry name" value="Macro_dom-like"/>
</dbReference>
<organism evidence="3 4">
    <name type="scientific">Monosporascus cannonballus</name>
    <dbReference type="NCBI Taxonomy" id="155416"/>
    <lineage>
        <taxon>Eukaryota</taxon>
        <taxon>Fungi</taxon>
        <taxon>Dikarya</taxon>
        <taxon>Ascomycota</taxon>
        <taxon>Pezizomycotina</taxon>
        <taxon>Sordariomycetes</taxon>
        <taxon>Xylariomycetidae</taxon>
        <taxon>Xylariales</taxon>
        <taxon>Xylariales incertae sedis</taxon>
        <taxon>Monosporascus</taxon>
    </lineage>
</organism>
<feature type="domain" description="Microbial-type PARG catalytic" evidence="2">
    <location>
        <begin position="91"/>
        <end position="206"/>
    </location>
</feature>
<dbReference type="Pfam" id="PF10021">
    <property type="entry name" value="PARG_cat_microb"/>
    <property type="match status" value="1"/>
</dbReference>
<sequence>MPIPPHVRALRAALSQVAKETKAVLPGILQQLPHLQATQSEVYYLNDLPELEPSACPRFELASSSLSSSLSPSAPSNSTNGKRGGGGQQQRTYGTVVKVLNEDSLDAAIVMAESLARQPATPTTTTTTATTGEGAADTDAEDGRNRRVAVLNLASERTPGGGWLSGAVAQEEALCYRSSLSLSLHRAYYPLAPRSAIYSRDVVVVRSSMGSGHRLLLPHTPQAPQAPGTPTPQRLPVVSVVSVAGVRKPEVEEIAAATGDGAGRGQRGRGERMFRHAADRDLTRDKMRLALRVAAAEGHELLVLGALGCGAFGGPPDDVARCWLGVLEEPEFAGGWFREVWFAVLDRDGRPGGNFDVFERVLGGREVGKVVVKE</sequence>
<feature type="region of interest" description="Disordered" evidence="1">
    <location>
        <begin position="65"/>
        <end position="92"/>
    </location>
</feature>
<evidence type="ECO:0000256" key="1">
    <source>
        <dbReference type="SAM" id="MobiDB-lite"/>
    </source>
</evidence>
<dbReference type="SUPFAM" id="SSF52949">
    <property type="entry name" value="Macro domain-like"/>
    <property type="match status" value="1"/>
</dbReference>
<feature type="compositionally biased region" description="Low complexity" evidence="1">
    <location>
        <begin position="119"/>
        <end position="137"/>
    </location>
</feature>
<gene>
    <name evidence="3" type="ORF">DL762_001973</name>
</gene>
<name>A0ABY0HF08_9PEZI</name>
<reference evidence="3 4" key="1">
    <citation type="submission" date="2018-06" db="EMBL/GenBank/DDBJ databases">
        <title>Complete Genomes of Monosporascus.</title>
        <authorList>
            <person name="Robinson A.J."/>
            <person name="Natvig D.O."/>
        </authorList>
    </citation>
    <scope>NUCLEOTIDE SEQUENCE [LARGE SCALE GENOMIC DNA]</scope>
    <source>
        <strain evidence="3 4">CBS 609.92</strain>
    </source>
</reference>
<accession>A0ABY0HF08</accession>
<evidence type="ECO:0000259" key="2">
    <source>
        <dbReference type="Pfam" id="PF10021"/>
    </source>
</evidence>
<comment type="caution">
    <text evidence="3">The sequence shown here is derived from an EMBL/GenBank/DDBJ whole genome shotgun (WGS) entry which is preliminary data.</text>
</comment>
<dbReference type="PANTHER" id="PTHR35596">
    <property type="entry name" value="DUF2263 DOMAIN-CONTAINING PROTEIN"/>
    <property type="match status" value="1"/>
</dbReference>
<evidence type="ECO:0000313" key="4">
    <source>
        <dbReference type="Proteomes" id="UP000294003"/>
    </source>
</evidence>
<evidence type="ECO:0000313" key="3">
    <source>
        <dbReference type="EMBL" id="RYO91893.1"/>
    </source>
</evidence>
<feature type="compositionally biased region" description="Low complexity" evidence="1">
    <location>
        <begin position="65"/>
        <end position="76"/>
    </location>
</feature>
<dbReference type="EMBL" id="QJNS01000035">
    <property type="protein sequence ID" value="RYO91893.1"/>
    <property type="molecule type" value="Genomic_DNA"/>
</dbReference>
<protein>
    <recommendedName>
        <fullName evidence="2">Microbial-type PARG catalytic domain-containing protein</fullName>
    </recommendedName>
</protein>
<feature type="region of interest" description="Disordered" evidence="1">
    <location>
        <begin position="117"/>
        <end position="143"/>
    </location>
</feature>
<dbReference type="Proteomes" id="UP000294003">
    <property type="component" value="Unassembled WGS sequence"/>
</dbReference>
<keyword evidence="4" id="KW-1185">Reference proteome</keyword>